<reference evidence="4 5" key="1">
    <citation type="journal article" date="2018" name="Gigascience">
        <title>Genomes of trombidid mites reveal novel predicted allergens and laterally-transferred genes associated with secondary metabolism.</title>
        <authorList>
            <person name="Dong X."/>
            <person name="Chaisiri K."/>
            <person name="Xia D."/>
            <person name="Armstrong S.D."/>
            <person name="Fang Y."/>
            <person name="Donnelly M.J."/>
            <person name="Kadowaki T."/>
            <person name="McGarry J.W."/>
            <person name="Darby A.C."/>
            <person name="Makepeace B.L."/>
        </authorList>
    </citation>
    <scope>NUCLEOTIDE SEQUENCE [LARGE SCALE GENOMIC DNA]</scope>
    <source>
        <strain evidence="4">UoL-UT</strain>
    </source>
</reference>
<dbReference type="GO" id="GO:0051015">
    <property type="term" value="F:actin filament binding"/>
    <property type="evidence" value="ECO:0007669"/>
    <property type="project" value="InterPro"/>
</dbReference>
<evidence type="ECO:0000313" key="4">
    <source>
        <dbReference type="EMBL" id="RWS25259.1"/>
    </source>
</evidence>
<organism evidence="4 5">
    <name type="scientific">Leptotrombidium deliense</name>
    <dbReference type="NCBI Taxonomy" id="299467"/>
    <lineage>
        <taxon>Eukaryota</taxon>
        <taxon>Metazoa</taxon>
        <taxon>Ecdysozoa</taxon>
        <taxon>Arthropoda</taxon>
        <taxon>Chelicerata</taxon>
        <taxon>Arachnida</taxon>
        <taxon>Acari</taxon>
        <taxon>Acariformes</taxon>
        <taxon>Trombidiformes</taxon>
        <taxon>Prostigmata</taxon>
        <taxon>Anystina</taxon>
        <taxon>Parasitengona</taxon>
        <taxon>Trombiculoidea</taxon>
        <taxon>Trombiculidae</taxon>
        <taxon>Leptotrombidium</taxon>
    </lineage>
</organism>
<dbReference type="Pfam" id="PF01044">
    <property type="entry name" value="Vinculin"/>
    <property type="match status" value="1"/>
</dbReference>
<dbReference type="GO" id="GO:0007266">
    <property type="term" value="P:Rho protein signal transduction"/>
    <property type="evidence" value="ECO:0007669"/>
    <property type="project" value="InterPro"/>
</dbReference>
<comment type="subcellular location">
    <subcellularLocation>
        <location evidence="1">Cytoplasm</location>
    </subcellularLocation>
</comment>
<evidence type="ECO:0000256" key="3">
    <source>
        <dbReference type="ARBA" id="ARBA00022490"/>
    </source>
</evidence>
<dbReference type="GO" id="GO:0007155">
    <property type="term" value="P:cell adhesion"/>
    <property type="evidence" value="ECO:0007669"/>
    <property type="project" value="InterPro"/>
</dbReference>
<evidence type="ECO:0000256" key="2">
    <source>
        <dbReference type="ARBA" id="ARBA00008376"/>
    </source>
</evidence>
<proteinExistence type="inferred from homology"/>
<name>A0A443SCK8_9ACAR</name>
<accession>A0A443SCK8</accession>
<dbReference type="Proteomes" id="UP000288716">
    <property type="component" value="Unassembled WGS sequence"/>
</dbReference>
<dbReference type="VEuPathDB" id="VectorBase:LDEU006781"/>
<dbReference type="GO" id="GO:0071944">
    <property type="term" value="C:cell periphery"/>
    <property type="evidence" value="ECO:0007669"/>
    <property type="project" value="UniProtKB-ARBA"/>
</dbReference>
<feature type="non-terminal residue" evidence="4">
    <location>
        <position position="137"/>
    </location>
</feature>
<dbReference type="InterPro" id="IPR036723">
    <property type="entry name" value="Alpha-catenin/vinculin-like_sf"/>
</dbReference>
<gene>
    <name evidence="4" type="ORF">B4U80_02699</name>
</gene>
<dbReference type="Gene3D" id="1.20.120.230">
    <property type="entry name" value="Alpha-catenin/vinculin-like"/>
    <property type="match status" value="1"/>
</dbReference>
<evidence type="ECO:0000256" key="1">
    <source>
        <dbReference type="ARBA" id="ARBA00004496"/>
    </source>
</evidence>
<keyword evidence="5" id="KW-1185">Reference proteome</keyword>
<dbReference type="OrthoDB" id="9933814at2759"/>
<protein>
    <submittedName>
        <fullName evidence="4">Alpha-catulin-like protein</fullName>
    </submittedName>
</protein>
<dbReference type="InterPro" id="IPR006077">
    <property type="entry name" value="Vinculin/catenin"/>
</dbReference>
<dbReference type="SUPFAM" id="SSF47220">
    <property type="entry name" value="alpha-catenin/vinculin-like"/>
    <property type="match status" value="1"/>
</dbReference>
<dbReference type="AlphaFoldDB" id="A0A443SCK8"/>
<evidence type="ECO:0000313" key="5">
    <source>
        <dbReference type="Proteomes" id="UP000288716"/>
    </source>
</evidence>
<dbReference type="PANTHER" id="PTHR46342">
    <property type="entry name" value="ALPHA-CATULIN"/>
    <property type="match status" value="1"/>
</dbReference>
<dbReference type="InterPro" id="IPR030045">
    <property type="entry name" value="CTNNAL1"/>
</dbReference>
<sequence length="137" mass="15088">MEYAIEEHCVSITYITTLVNTRKKPIKSEKQLRAILRVGQAVNLAVERFAAVGEAMADDNPEIRAEMYDACKDARTAGAMIEQMCDTGPDSQCGQLQTYADRSGMVRAARALVPTVTRILLLADTVVVKQLLTAKDR</sequence>
<dbReference type="EMBL" id="NCKV01003900">
    <property type="protein sequence ID" value="RWS25259.1"/>
    <property type="molecule type" value="Genomic_DNA"/>
</dbReference>
<keyword evidence="3" id="KW-0963">Cytoplasm</keyword>
<dbReference type="STRING" id="299467.A0A443SCK8"/>
<dbReference type="GO" id="GO:0005737">
    <property type="term" value="C:cytoplasm"/>
    <property type="evidence" value="ECO:0007669"/>
    <property type="project" value="UniProtKB-SubCell"/>
</dbReference>
<comment type="similarity">
    <text evidence="2">Belongs to the vinculin/alpha-catenin family.</text>
</comment>
<comment type="caution">
    <text evidence="4">The sequence shown here is derived from an EMBL/GenBank/DDBJ whole genome shotgun (WGS) entry which is preliminary data.</text>
</comment>
<dbReference type="PANTHER" id="PTHR46342:SF1">
    <property type="entry name" value="ALPHA-CATULIN"/>
    <property type="match status" value="1"/>
</dbReference>